<name>A0ACB8AVJ0_9AGAM</name>
<evidence type="ECO:0000313" key="1">
    <source>
        <dbReference type="EMBL" id="KAH7916999.1"/>
    </source>
</evidence>
<dbReference type="Proteomes" id="UP000790709">
    <property type="component" value="Unassembled WGS sequence"/>
</dbReference>
<reference evidence="1" key="1">
    <citation type="journal article" date="2021" name="New Phytol.">
        <title>Evolutionary innovations through gain and loss of genes in the ectomycorrhizal Boletales.</title>
        <authorList>
            <person name="Wu G."/>
            <person name="Miyauchi S."/>
            <person name="Morin E."/>
            <person name="Kuo A."/>
            <person name="Drula E."/>
            <person name="Varga T."/>
            <person name="Kohler A."/>
            <person name="Feng B."/>
            <person name="Cao Y."/>
            <person name="Lipzen A."/>
            <person name="Daum C."/>
            <person name="Hundley H."/>
            <person name="Pangilinan J."/>
            <person name="Johnson J."/>
            <person name="Barry K."/>
            <person name="LaButti K."/>
            <person name="Ng V."/>
            <person name="Ahrendt S."/>
            <person name="Min B."/>
            <person name="Choi I.G."/>
            <person name="Park H."/>
            <person name="Plett J.M."/>
            <person name="Magnuson J."/>
            <person name="Spatafora J.W."/>
            <person name="Nagy L.G."/>
            <person name="Henrissat B."/>
            <person name="Grigoriev I.V."/>
            <person name="Yang Z.L."/>
            <person name="Xu J."/>
            <person name="Martin F.M."/>
        </authorList>
    </citation>
    <scope>NUCLEOTIDE SEQUENCE</scope>
    <source>
        <strain evidence="1">KUC20120723A-06</strain>
    </source>
</reference>
<proteinExistence type="predicted"/>
<evidence type="ECO:0000313" key="2">
    <source>
        <dbReference type="Proteomes" id="UP000790709"/>
    </source>
</evidence>
<sequence length="340" mass="36679">MPAPASISMSLLRAVSPLSHAADSAFESDDAKIEARHFRLQAAMSVDEVIAMVPADYRHVLRSPLLGVAANATKLAAAETTLAKWEGHKVAGTYPPHLQQKAPEVQVTKGYKESDEGLAALAAFTKQHAAYMASALESSIRAKRDDVGFLKRALQPEPLYEELGPLIEARTVELTAKTKLPTFAKDPVSGELRHSGYKNNESVAALGHEVQTDCLVYAFRIISIIDARDFSVQAKEKQKKELHAAADVEMADATKAGPSIQSMIDSAISARFKKLDKSSKKDKKDGRKAASSSKKSAKNENLPYVPPPARKARVKGTKPKADKPTKNSGKDKKGKGKGKA</sequence>
<gene>
    <name evidence="1" type="ORF">BV22DRAFT_1135797</name>
</gene>
<comment type="caution">
    <text evidence="1">The sequence shown here is derived from an EMBL/GenBank/DDBJ whole genome shotgun (WGS) entry which is preliminary data.</text>
</comment>
<organism evidence="1 2">
    <name type="scientific">Leucogyrophana mollusca</name>
    <dbReference type="NCBI Taxonomy" id="85980"/>
    <lineage>
        <taxon>Eukaryota</taxon>
        <taxon>Fungi</taxon>
        <taxon>Dikarya</taxon>
        <taxon>Basidiomycota</taxon>
        <taxon>Agaricomycotina</taxon>
        <taxon>Agaricomycetes</taxon>
        <taxon>Agaricomycetidae</taxon>
        <taxon>Boletales</taxon>
        <taxon>Boletales incertae sedis</taxon>
        <taxon>Leucogyrophana</taxon>
    </lineage>
</organism>
<protein>
    <submittedName>
        <fullName evidence="1">Uncharacterized protein</fullName>
    </submittedName>
</protein>
<dbReference type="EMBL" id="MU267366">
    <property type="protein sequence ID" value="KAH7916999.1"/>
    <property type="molecule type" value="Genomic_DNA"/>
</dbReference>
<accession>A0ACB8AVJ0</accession>
<keyword evidence="2" id="KW-1185">Reference proteome</keyword>